<dbReference type="InterPro" id="IPR043683">
    <property type="entry name" value="TetX_monooxygenase"/>
</dbReference>
<dbReference type="EMBL" id="BAAARV010000016">
    <property type="protein sequence ID" value="GAA2336011.1"/>
    <property type="molecule type" value="Genomic_DNA"/>
</dbReference>
<comment type="similarity">
    <text evidence="5">Belongs to the aromatic-ring hydroxylase family. TetX subfamily.</text>
</comment>
<dbReference type="Gene3D" id="3.50.50.60">
    <property type="entry name" value="FAD/NAD(P)-binding domain"/>
    <property type="match status" value="1"/>
</dbReference>
<evidence type="ECO:0000256" key="5">
    <source>
        <dbReference type="HAMAP-Rule" id="MF_00845"/>
    </source>
</evidence>
<evidence type="ECO:0000256" key="4">
    <source>
        <dbReference type="ARBA" id="ARBA00023033"/>
    </source>
</evidence>
<comment type="function">
    <text evidence="5">An FAD-requiring monooxygenase active on some tetracycline antibiotic derivatives, which leads to their inactivation. Hydroxylates carbon 11a of tetracycline and some analogs.</text>
</comment>
<evidence type="ECO:0000313" key="8">
    <source>
        <dbReference type="Proteomes" id="UP001501444"/>
    </source>
</evidence>
<comment type="catalytic activity">
    <reaction evidence="5">
        <text>a tetracycline + NADPH + O2 + H(+) = an 11a-hydroxytetracycline + NADP(+) + H2O</text>
        <dbReference type="Rhea" id="RHEA:61444"/>
        <dbReference type="ChEBI" id="CHEBI:15377"/>
        <dbReference type="ChEBI" id="CHEBI:15378"/>
        <dbReference type="ChEBI" id="CHEBI:15379"/>
        <dbReference type="ChEBI" id="CHEBI:57783"/>
        <dbReference type="ChEBI" id="CHEBI:58349"/>
        <dbReference type="ChEBI" id="CHEBI:144644"/>
        <dbReference type="ChEBI" id="CHEBI:144645"/>
    </reaction>
</comment>
<evidence type="ECO:0000259" key="6">
    <source>
        <dbReference type="Pfam" id="PF01494"/>
    </source>
</evidence>
<keyword evidence="5" id="KW-0547">Nucleotide-binding</keyword>
<dbReference type="SUPFAM" id="SSF51905">
    <property type="entry name" value="FAD/NAD(P)-binding domain"/>
    <property type="match status" value="1"/>
</dbReference>
<keyword evidence="8" id="KW-1185">Reference proteome</keyword>
<dbReference type="Pfam" id="PF01494">
    <property type="entry name" value="FAD_binding_3"/>
    <property type="match status" value="2"/>
</dbReference>
<feature type="binding site" evidence="5">
    <location>
        <position position="102"/>
    </location>
    <ligand>
        <name>FAD</name>
        <dbReference type="ChEBI" id="CHEBI:57692"/>
    </ligand>
</feature>
<dbReference type="PANTHER" id="PTHR46972:SF1">
    <property type="entry name" value="FAD DEPENDENT OXIDOREDUCTASE DOMAIN-CONTAINING PROTEIN"/>
    <property type="match status" value="1"/>
</dbReference>
<dbReference type="PRINTS" id="PR00420">
    <property type="entry name" value="RNGMNOXGNASE"/>
</dbReference>
<keyword evidence="5" id="KW-0963">Cytoplasm</keyword>
<name>A0ABN3FRK6_9ACTN</name>
<feature type="binding site" evidence="5">
    <location>
        <position position="39"/>
    </location>
    <ligand>
        <name>NADPH</name>
        <dbReference type="ChEBI" id="CHEBI:57783"/>
    </ligand>
</feature>
<keyword evidence="2 5" id="KW-0274">FAD</keyword>
<feature type="domain" description="FAD-binding" evidence="6">
    <location>
        <begin position="304"/>
        <end position="358"/>
    </location>
</feature>
<dbReference type="GO" id="GO:0004497">
    <property type="term" value="F:monooxygenase activity"/>
    <property type="evidence" value="ECO:0007669"/>
    <property type="project" value="UniProtKB-KW"/>
</dbReference>
<evidence type="ECO:0000256" key="2">
    <source>
        <dbReference type="ARBA" id="ARBA00022827"/>
    </source>
</evidence>
<dbReference type="Proteomes" id="UP001501444">
    <property type="component" value="Unassembled WGS sequence"/>
</dbReference>
<comment type="cofactor">
    <cofactor evidence="5">
        <name>FAD</name>
        <dbReference type="ChEBI" id="CHEBI:57692"/>
    </cofactor>
</comment>
<feature type="domain" description="FAD-binding" evidence="6">
    <location>
        <begin position="3"/>
        <end position="165"/>
    </location>
</feature>
<gene>
    <name evidence="7" type="ORF">GCM10010170_016180</name>
</gene>
<keyword evidence="5" id="KW-0521">NADP</keyword>
<comment type="subunit">
    <text evidence="5">Monomer.</text>
</comment>
<organism evidence="7 8">
    <name type="scientific">Dactylosporangium salmoneum</name>
    <dbReference type="NCBI Taxonomy" id="53361"/>
    <lineage>
        <taxon>Bacteria</taxon>
        <taxon>Bacillati</taxon>
        <taxon>Actinomycetota</taxon>
        <taxon>Actinomycetes</taxon>
        <taxon>Micromonosporales</taxon>
        <taxon>Micromonosporaceae</taxon>
        <taxon>Dactylosporangium</taxon>
    </lineage>
</organism>
<reference evidence="7 8" key="1">
    <citation type="journal article" date="2019" name="Int. J. Syst. Evol. Microbiol.">
        <title>The Global Catalogue of Microorganisms (GCM) 10K type strain sequencing project: providing services to taxonomists for standard genome sequencing and annotation.</title>
        <authorList>
            <consortium name="The Broad Institute Genomics Platform"/>
            <consortium name="The Broad Institute Genome Sequencing Center for Infectious Disease"/>
            <person name="Wu L."/>
            <person name="Ma J."/>
        </authorList>
    </citation>
    <scope>NUCLEOTIDE SEQUENCE [LARGE SCALE GENOMIC DNA]</scope>
    <source>
        <strain evidence="7 8">JCM 3272</strain>
    </source>
</reference>
<comment type="caution">
    <text evidence="7">The sequence shown here is derived from an EMBL/GenBank/DDBJ whole genome shotgun (WGS) entry which is preliminary data.</text>
</comment>
<dbReference type="PANTHER" id="PTHR46972">
    <property type="entry name" value="MONOOXYGENASE ASQM-RELATED"/>
    <property type="match status" value="1"/>
</dbReference>
<keyword evidence="4 5" id="KW-0503">Monooxygenase</keyword>
<dbReference type="InterPro" id="IPR002938">
    <property type="entry name" value="FAD-bd"/>
</dbReference>
<sequence>MEDIVIVGGGLGGLTLARVLHIHGIEAAVYELDDSGRARGQGGMLDIHDDSGQVALREAGLFEQFRGIVHPGGEAMRILDRHGNVRVDEEDEGGRGRPEVDRGDLRRILVESLPEGTIRWGRKVAGVEPLGGGRHEVRFADGSSTTAGLLVGADGAWSRVRPLVSDAKPKYAGITFFEIDLFDADRRHPGAAQVVGGGMLFALGAGKGFLAHRETDGSLHVYAALRVDEDWIAEAGFGGVWSGPAGSRPDPGSGGTAEARSRLVEQFQGWAPELVALIEEADGPLVPRAIHALPVGLRWDRVPGVTLVGDAAHVMSPFAGEGANLALHDGALLGKALAEWPGDVEGALGSYEEAMFARAAASAAEAAENLEICFRDDAPQSLIDRFAAYAAAGR</sequence>
<protein>
    <recommendedName>
        <fullName evidence="5">Flavin-dependent monooxygenase</fullName>
    </recommendedName>
    <alternativeName>
        <fullName evidence="5">TetX monooxygenase</fullName>
        <shortName evidence="5">TetX</shortName>
        <ecNumber evidence="5">1.14.13.-</ecNumber>
    </alternativeName>
</protein>
<comment type="domain">
    <text evidence="5">Consists of an N-terminal FAD-binding domain with a Rossman fold and a C-terminal substrate-binding domain.</text>
</comment>
<feature type="binding site" evidence="5">
    <location>
        <position position="310"/>
    </location>
    <ligand>
        <name>FAD</name>
        <dbReference type="ChEBI" id="CHEBI:57692"/>
    </ligand>
</feature>
<keyword evidence="1 5" id="KW-0285">Flavoprotein</keyword>
<keyword evidence="3 5" id="KW-0560">Oxidoreductase</keyword>
<feature type="binding site" evidence="5">
    <location>
        <position position="46"/>
    </location>
    <ligand>
        <name>FAD</name>
        <dbReference type="ChEBI" id="CHEBI:57692"/>
    </ligand>
</feature>
<evidence type="ECO:0000256" key="3">
    <source>
        <dbReference type="ARBA" id="ARBA00023002"/>
    </source>
</evidence>
<proteinExistence type="inferred from homology"/>
<dbReference type="HAMAP" id="MF_00845">
    <property type="entry name" value="TetX_monooxygenase"/>
    <property type="match status" value="1"/>
</dbReference>
<evidence type="ECO:0000313" key="7">
    <source>
        <dbReference type="EMBL" id="GAA2336011.1"/>
    </source>
</evidence>
<comment type="subcellular location">
    <subcellularLocation>
        <location evidence="5">Cytoplasm</location>
    </subcellularLocation>
</comment>
<accession>A0ABN3FRK6</accession>
<dbReference type="InterPro" id="IPR036188">
    <property type="entry name" value="FAD/NAD-bd_sf"/>
</dbReference>
<dbReference type="RefSeq" id="WP_344611627.1">
    <property type="nucleotide sequence ID" value="NZ_BAAARV010000016.1"/>
</dbReference>
<evidence type="ECO:0000256" key="1">
    <source>
        <dbReference type="ARBA" id="ARBA00022630"/>
    </source>
</evidence>
<dbReference type="EC" id="1.14.13.-" evidence="5"/>